<dbReference type="PROSITE" id="PS50995">
    <property type="entry name" value="HTH_MARR_2"/>
    <property type="match status" value="1"/>
</dbReference>
<dbReference type="Gene3D" id="1.10.10.10">
    <property type="entry name" value="Winged helix-like DNA-binding domain superfamily/Winged helix DNA-binding domain"/>
    <property type="match status" value="1"/>
</dbReference>
<dbReference type="EMBL" id="PGGO01000028">
    <property type="protein sequence ID" value="PSH62656.1"/>
    <property type="molecule type" value="Genomic_DNA"/>
</dbReference>
<dbReference type="OrthoDB" id="9793286at2"/>
<dbReference type="InterPro" id="IPR036390">
    <property type="entry name" value="WH_DNA-bd_sf"/>
</dbReference>
<dbReference type="Pfam" id="PF12802">
    <property type="entry name" value="MarR_2"/>
    <property type="match status" value="1"/>
</dbReference>
<feature type="domain" description="HTH marR-type" evidence="4">
    <location>
        <begin position="34"/>
        <end position="169"/>
    </location>
</feature>
<evidence type="ECO:0000313" key="6">
    <source>
        <dbReference type="Proteomes" id="UP000241444"/>
    </source>
</evidence>
<keyword evidence="1" id="KW-0805">Transcription regulation</keyword>
<evidence type="ECO:0000259" key="4">
    <source>
        <dbReference type="PROSITE" id="PS50995"/>
    </source>
</evidence>
<reference evidence="6" key="1">
    <citation type="submission" date="2017-11" db="EMBL/GenBank/DDBJ databases">
        <authorList>
            <person name="Kuznetsova I."/>
            <person name="Sazanova A."/>
            <person name="Chirak E."/>
            <person name="Safronova V."/>
            <person name="Willems A."/>
        </authorList>
    </citation>
    <scope>NUCLEOTIDE SEQUENCE [LARGE SCALE GENOMIC DNA]</scope>
    <source>
        <strain evidence="6">STM 196</strain>
    </source>
</reference>
<keyword evidence="2" id="KW-0238">DNA-binding</keyword>
<evidence type="ECO:0000256" key="1">
    <source>
        <dbReference type="ARBA" id="ARBA00023015"/>
    </source>
</evidence>
<evidence type="ECO:0000256" key="3">
    <source>
        <dbReference type="ARBA" id="ARBA00023163"/>
    </source>
</evidence>
<keyword evidence="3" id="KW-0804">Transcription</keyword>
<evidence type="ECO:0000313" key="5">
    <source>
        <dbReference type="EMBL" id="PSH62656.1"/>
    </source>
</evidence>
<comment type="caution">
    <text evidence="5">The sequence shown here is derived from an EMBL/GenBank/DDBJ whole genome shotgun (WGS) entry which is preliminary data.</text>
</comment>
<dbReference type="Proteomes" id="UP000241444">
    <property type="component" value="Unassembled WGS sequence"/>
</dbReference>
<dbReference type="RefSeq" id="WP_106713816.1">
    <property type="nucleotide sequence ID" value="NZ_PGGO01000028.1"/>
</dbReference>
<dbReference type="GO" id="GO:0003700">
    <property type="term" value="F:DNA-binding transcription factor activity"/>
    <property type="evidence" value="ECO:0007669"/>
    <property type="project" value="InterPro"/>
</dbReference>
<dbReference type="SMART" id="SM00347">
    <property type="entry name" value="HTH_MARR"/>
    <property type="match status" value="1"/>
</dbReference>
<sequence>MIKKLLHEVTAAETSIGYEAEDISKPSHGVIVTHFELARTLDRLNRRFAMFLQTELTKLGVTEIGPFQAMILFGIGNDEFSVGQLLERGNYSGTNMSYHLRQLSEGGFVERVVSQRDRRSTPVRLSTKGQKLCADLNAVGSLCNRFVAKSPDDLRNLAVAFQTLHKIDQVFESAARYR</sequence>
<organism evidence="5 6">
    <name type="scientific">Phyllobacterium brassicacearum</name>
    <dbReference type="NCBI Taxonomy" id="314235"/>
    <lineage>
        <taxon>Bacteria</taxon>
        <taxon>Pseudomonadati</taxon>
        <taxon>Pseudomonadota</taxon>
        <taxon>Alphaproteobacteria</taxon>
        <taxon>Hyphomicrobiales</taxon>
        <taxon>Phyllobacteriaceae</taxon>
        <taxon>Phyllobacterium</taxon>
    </lineage>
</organism>
<protein>
    <submittedName>
        <fullName evidence="5">MarR family transcriptional regulator</fullName>
    </submittedName>
</protein>
<dbReference type="PANTHER" id="PTHR42756:SF1">
    <property type="entry name" value="TRANSCRIPTIONAL REPRESSOR OF EMRAB OPERON"/>
    <property type="match status" value="1"/>
</dbReference>
<dbReference type="GO" id="GO:0003677">
    <property type="term" value="F:DNA binding"/>
    <property type="evidence" value="ECO:0007669"/>
    <property type="project" value="UniProtKB-KW"/>
</dbReference>
<evidence type="ECO:0000256" key="2">
    <source>
        <dbReference type="ARBA" id="ARBA00023125"/>
    </source>
</evidence>
<name>A0A2P7B875_9HYPH</name>
<dbReference type="InterPro" id="IPR036388">
    <property type="entry name" value="WH-like_DNA-bd_sf"/>
</dbReference>
<accession>A0A2P7B875</accession>
<dbReference type="SUPFAM" id="SSF46785">
    <property type="entry name" value="Winged helix' DNA-binding domain"/>
    <property type="match status" value="1"/>
</dbReference>
<dbReference type="InterPro" id="IPR000835">
    <property type="entry name" value="HTH_MarR-typ"/>
</dbReference>
<dbReference type="AlphaFoldDB" id="A0A2P7B875"/>
<proteinExistence type="predicted"/>
<dbReference type="PANTHER" id="PTHR42756">
    <property type="entry name" value="TRANSCRIPTIONAL REGULATOR, MARR"/>
    <property type="match status" value="1"/>
</dbReference>
<keyword evidence="6" id="KW-1185">Reference proteome</keyword>
<gene>
    <name evidence="5" type="ORF">CU102_25175</name>
</gene>